<feature type="transmembrane region" description="Helical" evidence="1">
    <location>
        <begin position="41"/>
        <end position="58"/>
    </location>
</feature>
<keyword evidence="1" id="KW-1133">Transmembrane helix</keyword>
<keyword evidence="1" id="KW-0812">Transmembrane</keyword>
<keyword evidence="1" id="KW-0472">Membrane</keyword>
<reference evidence="3" key="1">
    <citation type="journal article" date="2014" name="Proc. Natl. Acad. Sci. U.S.A.">
        <title>Extensive sampling of basidiomycete genomes demonstrates inadequacy of the white-rot/brown-rot paradigm for wood decay fungi.</title>
        <authorList>
            <person name="Riley R."/>
            <person name="Salamov A.A."/>
            <person name="Brown D.W."/>
            <person name="Nagy L.G."/>
            <person name="Floudas D."/>
            <person name="Held B.W."/>
            <person name="Levasseur A."/>
            <person name="Lombard V."/>
            <person name="Morin E."/>
            <person name="Otillar R."/>
            <person name="Lindquist E.A."/>
            <person name="Sun H."/>
            <person name="LaButti K.M."/>
            <person name="Schmutz J."/>
            <person name="Jabbour D."/>
            <person name="Luo H."/>
            <person name="Baker S.E."/>
            <person name="Pisabarro A.G."/>
            <person name="Walton J.D."/>
            <person name="Blanchette R.A."/>
            <person name="Henrissat B."/>
            <person name="Martin F."/>
            <person name="Cullen D."/>
            <person name="Hibbett D.S."/>
            <person name="Grigoriev I.V."/>
        </authorList>
    </citation>
    <scope>NUCLEOTIDE SEQUENCE [LARGE SCALE GENOMIC DNA]</scope>
    <source>
        <strain evidence="3">CBS 339.88</strain>
    </source>
</reference>
<accession>A0A067S7R6</accession>
<name>A0A067S7R6_GALM3</name>
<dbReference type="Proteomes" id="UP000027222">
    <property type="component" value="Unassembled WGS sequence"/>
</dbReference>
<organism evidence="2 3">
    <name type="scientific">Galerina marginata (strain CBS 339.88)</name>
    <dbReference type="NCBI Taxonomy" id="685588"/>
    <lineage>
        <taxon>Eukaryota</taxon>
        <taxon>Fungi</taxon>
        <taxon>Dikarya</taxon>
        <taxon>Basidiomycota</taxon>
        <taxon>Agaricomycotina</taxon>
        <taxon>Agaricomycetes</taxon>
        <taxon>Agaricomycetidae</taxon>
        <taxon>Agaricales</taxon>
        <taxon>Agaricineae</taxon>
        <taxon>Strophariaceae</taxon>
        <taxon>Galerina</taxon>
    </lineage>
</organism>
<dbReference type="AlphaFoldDB" id="A0A067S7R6"/>
<evidence type="ECO:0000256" key="1">
    <source>
        <dbReference type="SAM" id="Phobius"/>
    </source>
</evidence>
<sequence>MYQDSAPVANSMLPKVISLLTTYILSPIGCSWRNCLYESNLLLLEYLCILTALTLLVLQSGSRSPFRQGSDRLRDTSSYASIFCLKGHIKSPLRRKGSPRSGAFIY</sequence>
<dbReference type="HOGENOM" id="CLU_2223487_0_0_1"/>
<proteinExistence type="predicted"/>
<keyword evidence="3" id="KW-1185">Reference proteome</keyword>
<protein>
    <submittedName>
        <fullName evidence="2">Uncharacterized protein</fullName>
    </submittedName>
</protein>
<dbReference type="EMBL" id="KL142419">
    <property type="protein sequence ID" value="KDR66876.1"/>
    <property type="molecule type" value="Genomic_DNA"/>
</dbReference>
<gene>
    <name evidence="2" type="ORF">GALMADRAFT_1135116</name>
</gene>
<evidence type="ECO:0000313" key="3">
    <source>
        <dbReference type="Proteomes" id="UP000027222"/>
    </source>
</evidence>
<evidence type="ECO:0000313" key="2">
    <source>
        <dbReference type="EMBL" id="KDR66876.1"/>
    </source>
</evidence>